<accession>A0A9P6JEN5</accession>
<reference evidence="3" key="1">
    <citation type="journal article" date="2020" name="Fungal Divers.">
        <title>Resolving the Mortierellaceae phylogeny through synthesis of multi-gene phylogenetics and phylogenomics.</title>
        <authorList>
            <person name="Vandepol N."/>
            <person name="Liber J."/>
            <person name="Desiro A."/>
            <person name="Na H."/>
            <person name="Kennedy M."/>
            <person name="Barry K."/>
            <person name="Grigoriev I.V."/>
            <person name="Miller A.N."/>
            <person name="O'Donnell K."/>
            <person name="Stajich J.E."/>
            <person name="Bonito G."/>
        </authorList>
    </citation>
    <scope>NUCLEOTIDE SEQUENCE</scope>
    <source>
        <strain evidence="3">CK1249</strain>
    </source>
</reference>
<proteinExistence type="predicted"/>
<keyword evidence="4" id="KW-1185">Reference proteome</keyword>
<dbReference type="AlphaFoldDB" id="A0A9P6JEN5"/>
<comment type="caution">
    <text evidence="3">The sequence shown here is derived from an EMBL/GenBank/DDBJ whole genome shotgun (WGS) entry which is preliminary data.</text>
</comment>
<keyword evidence="2" id="KW-0812">Transmembrane</keyword>
<dbReference type="Proteomes" id="UP000738359">
    <property type="component" value="Unassembled WGS sequence"/>
</dbReference>
<name>A0A9P6JEN5_MORAP</name>
<evidence type="ECO:0000256" key="1">
    <source>
        <dbReference type="SAM" id="MobiDB-lite"/>
    </source>
</evidence>
<feature type="compositionally biased region" description="Polar residues" evidence="1">
    <location>
        <begin position="1"/>
        <end position="11"/>
    </location>
</feature>
<feature type="region of interest" description="Disordered" evidence="1">
    <location>
        <begin position="98"/>
        <end position="127"/>
    </location>
</feature>
<keyword evidence="2" id="KW-0472">Membrane</keyword>
<feature type="region of interest" description="Disordered" evidence="1">
    <location>
        <begin position="1"/>
        <end position="47"/>
    </location>
</feature>
<dbReference type="OrthoDB" id="199599at2759"/>
<evidence type="ECO:0000313" key="3">
    <source>
        <dbReference type="EMBL" id="KAF9968492.1"/>
    </source>
</evidence>
<evidence type="ECO:0000313" key="4">
    <source>
        <dbReference type="Proteomes" id="UP000738359"/>
    </source>
</evidence>
<sequence length="229" mass="24667">MAGIDQSSFIHQPNGEETDASTSASNRRRGRSNTVPARSISFKIPPHNRSNIAIHKFGEYDEEDDHHGSTAFAEEEAALEHAAALVAAKAAADAAKAEARKKKGSEPGVGTAESTAGTSTATADVDPDLQEANEVPVPHDEDDNCLSGVCLPRSQFFQTSVICSNTMTRDGLALSLVSFTFITRSFTLDAVTHHNHEFKPKDRTSIAVGYLCFITANLASIYSLLKYLR</sequence>
<dbReference type="EMBL" id="JAAAHY010000019">
    <property type="protein sequence ID" value="KAF9968492.1"/>
    <property type="molecule type" value="Genomic_DNA"/>
</dbReference>
<protein>
    <submittedName>
        <fullName evidence="3">Uncharacterized protein</fullName>
    </submittedName>
</protein>
<keyword evidence="2" id="KW-1133">Transmembrane helix</keyword>
<gene>
    <name evidence="3" type="ORF">BGZ70_003346</name>
</gene>
<organism evidence="3 4">
    <name type="scientific">Mortierella alpina</name>
    <name type="common">Oleaginous fungus</name>
    <name type="synonym">Mortierella renispora</name>
    <dbReference type="NCBI Taxonomy" id="64518"/>
    <lineage>
        <taxon>Eukaryota</taxon>
        <taxon>Fungi</taxon>
        <taxon>Fungi incertae sedis</taxon>
        <taxon>Mucoromycota</taxon>
        <taxon>Mortierellomycotina</taxon>
        <taxon>Mortierellomycetes</taxon>
        <taxon>Mortierellales</taxon>
        <taxon>Mortierellaceae</taxon>
        <taxon>Mortierella</taxon>
    </lineage>
</organism>
<feature type="transmembrane region" description="Helical" evidence="2">
    <location>
        <begin position="207"/>
        <end position="225"/>
    </location>
</feature>
<evidence type="ECO:0000256" key="2">
    <source>
        <dbReference type="SAM" id="Phobius"/>
    </source>
</evidence>
<feature type="compositionally biased region" description="Low complexity" evidence="1">
    <location>
        <begin position="110"/>
        <end position="123"/>
    </location>
</feature>